<dbReference type="Pfam" id="PF00089">
    <property type="entry name" value="Trypsin"/>
    <property type="match status" value="1"/>
</dbReference>
<evidence type="ECO:0000313" key="4">
    <source>
        <dbReference type="Proteomes" id="UP000694892"/>
    </source>
</evidence>
<dbReference type="InterPro" id="IPR009003">
    <property type="entry name" value="Peptidase_S1_PA"/>
</dbReference>
<keyword evidence="1" id="KW-1015">Disulfide bond</keyword>
<dbReference type="SMART" id="SM00020">
    <property type="entry name" value="Tryp_SPc"/>
    <property type="match status" value="1"/>
</dbReference>
<dbReference type="CDD" id="cd00190">
    <property type="entry name" value="Tryp_SPc"/>
    <property type="match status" value="1"/>
</dbReference>
<dbReference type="AlphaFoldDB" id="A0A974BWL2"/>
<proteinExistence type="predicted"/>
<reference evidence="4" key="1">
    <citation type="journal article" date="2016" name="Nature">
        <title>Genome evolution in the allotetraploid frog Xenopus laevis.</title>
        <authorList>
            <person name="Session A.M."/>
            <person name="Uno Y."/>
            <person name="Kwon T."/>
            <person name="Chapman J.A."/>
            <person name="Toyoda A."/>
            <person name="Takahashi S."/>
            <person name="Fukui A."/>
            <person name="Hikosaka A."/>
            <person name="Suzuki A."/>
            <person name="Kondo M."/>
            <person name="van Heeringen S.J."/>
            <person name="Quigley I."/>
            <person name="Heinz S."/>
            <person name="Ogino H."/>
            <person name="Ochi H."/>
            <person name="Hellsten U."/>
            <person name="Lyons J.B."/>
            <person name="Simakov O."/>
            <person name="Putnam N."/>
            <person name="Stites J."/>
            <person name="Kuroki Y."/>
            <person name="Tanaka T."/>
            <person name="Michiue T."/>
            <person name="Watanabe M."/>
            <person name="Bogdanovic O."/>
            <person name="Lister R."/>
            <person name="Georgiou G."/>
            <person name="Paranjpe S.S."/>
            <person name="van Kruijsbergen I."/>
            <person name="Shu S."/>
            <person name="Carlson J."/>
            <person name="Kinoshita T."/>
            <person name="Ohta Y."/>
            <person name="Mawaribuchi S."/>
            <person name="Jenkins J."/>
            <person name="Grimwood J."/>
            <person name="Schmutz J."/>
            <person name="Mitros T."/>
            <person name="Mozaffari S.V."/>
            <person name="Suzuki Y."/>
            <person name="Haramoto Y."/>
            <person name="Yamamoto T.S."/>
            <person name="Takagi C."/>
            <person name="Heald R."/>
            <person name="Miller K."/>
            <person name="Haudenschild C."/>
            <person name="Kitzman J."/>
            <person name="Nakayama T."/>
            <person name="Izutsu Y."/>
            <person name="Robert J."/>
            <person name="Fortriede J."/>
            <person name="Burns K."/>
            <person name="Lotay V."/>
            <person name="Karimi K."/>
            <person name="Yasuoka Y."/>
            <person name="Dichmann D.S."/>
            <person name="Flajnik M.F."/>
            <person name="Houston D.W."/>
            <person name="Shendure J."/>
            <person name="DuPasquier L."/>
            <person name="Vize P.D."/>
            <person name="Zorn A.M."/>
            <person name="Ito M."/>
            <person name="Marcotte E.M."/>
            <person name="Wallingford J.B."/>
            <person name="Ito Y."/>
            <person name="Asashima M."/>
            <person name="Ueno N."/>
            <person name="Matsuda Y."/>
            <person name="Veenstra G.J."/>
            <person name="Fujiyama A."/>
            <person name="Harland R.M."/>
            <person name="Taira M."/>
            <person name="Rokhsar D.S."/>
        </authorList>
    </citation>
    <scope>NUCLEOTIDE SEQUENCE [LARGE SCALE GENOMIC DNA]</scope>
    <source>
        <strain evidence="4">J</strain>
    </source>
</reference>
<dbReference type="FunFam" id="2.40.10.10:FF:000068">
    <property type="entry name" value="transmembrane protease serine 2"/>
    <property type="match status" value="1"/>
</dbReference>
<dbReference type="PANTHER" id="PTHR24253:SF175">
    <property type="entry name" value="SERINE PROTEASE 27-LIKE"/>
    <property type="match status" value="1"/>
</dbReference>
<dbReference type="Gene3D" id="2.40.10.10">
    <property type="entry name" value="Trypsin-like serine proteases"/>
    <property type="match status" value="1"/>
</dbReference>
<dbReference type="EMBL" id="CM004483">
    <property type="protein sequence ID" value="OCT61947.1"/>
    <property type="molecule type" value="Genomic_DNA"/>
</dbReference>
<feature type="non-terminal residue" evidence="3">
    <location>
        <position position="295"/>
    </location>
</feature>
<feature type="domain" description="Peptidase S1" evidence="2">
    <location>
        <begin position="40"/>
        <end position="262"/>
    </location>
</feature>
<evidence type="ECO:0000259" key="2">
    <source>
        <dbReference type="PROSITE" id="PS50240"/>
    </source>
</evidence>
<evidence type="ECO:0000256" key="1">
    <source>
        <dbReference type="ARBA" id="ARBA00023157"/>
    </source>
</evidence>
<dbReference type="PRINTS" id="PR00722">
    <property type="entry name" value="CHYMOTRYPSIN"/>
</dbReference>
<dbReference type="InterPro" id="IPR043504">
    <property type="entry name" value="Peptidase_S1_PA_chymotrypsin"/>
</dbReference>
<accession>A0A974BWL2</accession>
<dbReference type="SUPFAM" id="SSF50494">
    <property type="entry name" value="Trypsin-like serine proteases"/>
    <property type="match status" value="1"/>
</dbReference>
<name>A0A974BWL2_XENLA</name>
<dbReference type="InterPro" id="IPR001254">
    <property type="entry name" value="Trypsin_dom"/>
</dbReference>
<sequence length="295" mass="32307">MSLSLERWNSVPATVCSVDYAMFSPLAEAWRKPVVVNSRIVGGEDTIKGQNPWQVILWLPGTVHCGGTLISSNFVVTAARCVVGLNAASVIVILGAYKITGNHKEEVPVPVKQIIVHPHYIASDYPNDIALLELSQKVPFTDFILPACFPTPSTEFLPGHSCIVTGWGALDFNSTKPKPIILQGAEVRLIDREHCKIFYSLLEKEIIITETMVCARDIHGEKDVCHWYLVGVVSIGIGCGIGFPEVYTSVPAHIKRIQSIIPEASSGSKSIRLFPGVALEFHDLMSFSFSLCSLF</sequence>
<dbReference type="GO" id="GO:0004252">
    <property type="term" value="F:serine-type endopeptidase activity"/>
    <property type="evidence" value="ECO:0007669"/>
    <property type="project" value="InterPro"/>
</dbReference>
<gene>
    <name evidence="3" type="ORF">XELAEV_18047980mg</name>
</gene>
<protein>
    <recommendedName>
        <fullName evidence="2">Peptidase S1 domain-containing protein</fullName>
    </recommendedName>
</protein>
<evidence type="ECO:0000313" key="3">
    <source>
        <dbReference type="EMBL" id="OCT61947.1"/>
    </source>
</evidence>
<dbReference type="PANTHER" id="PTHR24253">
    <property type="entry name" value="TRANSMEMBRANE PROTEASE SERINE"/>
    <property type="match status" value="1"/>
</dbReference>
<organism evidence="3 4">
    <name type="scientific">Xenopus laevis</name>
    <name type="common">African clawed frog</name>
    <dbReference type="NCBI Taxonomy" id="8355"/>
    <lineage>
        <taxon>Eukaryota</taxon>
        <taxon>Metazoa</taxon>
        <taxon>Chordata</taxon>
        <taxon>Craniata</taxon>
        <taxon>Vertebrata</taxon>
        <taxon>Euteleostomi</taxon>
        <taxon>Amphibia</taxon>
        <taxon>Batrachia</taxon>
        <taxon>Anura</taxon>
        <taxon>Pipoidea</taxon>
        <taxon>Pipidae</taxon>
        <taxon>Xenopodinae</taxon>
        <taxon>Xenopus</taxon>
        <taxon>Xenopus</taxon>
    </lineage>
</organism>
<dbReference type="GO" id="GO:0006508">
    <property type="term" value="P:proteolysis"/>
    <property type="evidence" value="ECO:0007669"/>
    <property type="project" value="InterPro"/>
</dbReference>
<dbReference type="InterPro" id="IPR001314">
    <property type="entry name" value="Peptidase_S1A"/>
</dbReference>
<dbReference type="PROSITE" id="PS50240">
    <property type="entry name" value="TRYPSIN_DOM"/>
    <property type="match status" value="1"/>
</dbReference>
<dbReference type="Proteomes" id="UP000694892">
    <property type="component" value="Chromosome 9_10S"/>
</dbReference>
<dbReference type="OMA" id="CHAGEQW"/>